<dbReference type="OrthoDB" id="5770929at2759"/>
<accession>A0A0N5D783</accession>
<evidence type="ECO:0000313" key="2">
    <source>
        <dbReference type="EMBL" id="VDN06500.1"/>
    </source>
</evidence>
<reference evidence="4" key="1">
    <citation type="submission" date="2017-02" db="UniProtKB">
        <authorList>
            <consortium name="WormBaseParasite"/>
        </authorList>
    </citation>
    <scope>IDENTIFICATION</scope>
</reference>
<evidence type="ECO:0000313" key="3">
    <source>
        <dbReference type="Proteomes" id="UP000276776"/>
    </source>
</evidence>
<dbReference type="WBParaSite" id="TCLT_0000891901-mRNA-1">
    <property type="protein sequence ID" value="TCLT_0000891901-mRNA-1"/>
    <property type="gene ID" value="TCLT_0000891901"/>
</dbReference>
<name>A0A0N5D783_THECL</name>
<reference evidence="2 3" key="2">
    <citation type="submission" date="2018-11" db="EMBL/GenBank/DDBJ databases">
        <authorList>
            <consortium name="Pathogen Informatics"/>
        </authorList>
    </citation>
    <scope>NUCLEOTIDE SEQUENCE [LARGE SCALE GENOMIC DNA]</scope>
</reference>
<dbReference type="EMBL" id="UYYF01004700">
    <property type="protein sequence ID" value="VDN06500.1"/>
    <property type="molecule type" value="Genomic_DNA"/>
</dbReference>
<keyword evidence="1" id="KW-1133">Transmembrane helix</keyword>
<dbReference type="Proteomes" id="UP000276776">
    <property type="component" value="Unassembled WGS sequence"/>
</dbReference>
<proteinExistence type="predicted"/>
<protein>
    <submittedName>
        <fullName evidence="4">Matrix protein</fullName>
    </submittedName>
</protein>
<dbReference type="AlphaFoldDB" id="A0A0N5D783"/>
<gene>
    <name evidence="2" type="ORF">TCLT_LOCUS8908</name>
</gene>
<keyword evidence="1" id="KW-0472">Membrane</keyword>
<dbReference type="OMA" id="RYYDPWI"/>
<organism evidence="4">
    <name type="scientific">Thelazia callipaeda</name>
    <name type="common">Oriental eyeworm</name>
    <name type="synonym">Parasitic nematode</name>
    <dbReference type="NCBI Taxonomy" id="103827"/>
    <lineage>
        <taxon>Eukaryota</taxon>
        <taxon>Metazoa</taxon>
        <taxon>Ecdysozoa</taxon>
        <taxon>Nematoda</taxon>
        <taxon>Chromadorea</taxon>
        <taxon>Rhabditida</taxon>
        <taxon>Spirurina</taxon>
        <taxon>Spiruromorpha</taxon>
        <taxon>Thelazioidea</taxon>
        <taxon>Thelaziidae</taxon>
        <taxon>Thelazia</taxon>
    </lineage>
</organism>
<keyword evidence="3" id="KW-1185">Reference proteome</keyword>
<keyword evidence="1" id="KW-0812">Transmembrane</keyword>
<feature type="transmembrane region" description="Helical" evidence="1">
    <location>
        <begin position="44"/>
        <end position="71"/>
    </location>
</feature>
<sequence>MNSQMANYRRYPCFPTCRIPDKRDFMDSNPPRSNEDFYRHYDPWIGISTAIILSLFFVLIAFKTFVKWFLYQINNWRYYRRDQRETGCKNYKQNHTLYLDTTSSAVVNTEIADNGHISALASCCVER</sequence>
<evidence type="ECO:0000313" key="4">
    <source>
        <dbReference type="WBParaSite" id="TCLT_0000891901-mRNA-1"/>
    </source>
</evidence>
<evidence type="ECO:0000256" key="1">
    <source>
        <dbReference type="SAM" id="Phobius"/>
    </source>
</evidence>